<evidence type="ECO:0000313" key="3">
    <source>
        <dbReference type="EMBL" id="ESP00676.1"/>
    </source>
</evidence>
<dbReference type="Proteomes" id="UP000030746">
    <property type="component" value="Unassembled WGS sequence"/>
</dbReference>
<dbReference type="Pfam" id="PF13679">
    <property type="entry name" value="Methyltransf_32"/>
    <property type="match status" value="1"/>
</dbReference>
<dbReference type="PANTHER" id="PTHR12496:SF2">
    <property type="entry name" value="METHYLTRANSFERASE-LIKE PROTEIN 25B"/>
    <property type="match status" value="1"/>
</dbReference>
<dbReference type="OrthoDB" id="5875367at2759"/>
<dbReference type="CTD" id="20237568"/>
<feature type="compositionally biased region" description="Basic and acidic residues" evidence="1">
    <location>
        <begin position="349"/>
        <end position="363"/>
    </location>
</feature>
<dbReference type="STRING" id="225164.V4AZU8"/>
<dbReference type="InterPro" id="IPR025714">
    <property type="entry name" value="Methyltranfer_dom"/>
</dbReference>
<feature type="region of interest" description="Disordered" evidence="1">
    <location>
        <begin position="335"/>
        <end position="379"/>
    </location>
</feature>
<dbReference type="AlphaFoldDB" id="V4AZU8"/>
<dbReference type="OMA" id="YRWITES"/>
<dbReference type="InterPro" id="IPR052220">
    <property type="entry name" value="METTL25"/>
</dbReference>
<protein>
    <recommendedName>
        <fullName evidence="2">Methyltransferase domain-containing protein</fullName>
    </recommendedName>
</protein>
<dbReference type="HOGENOM" id="CLU_712612_0_0_1"/>
<dbReference type="SUPFAM" id="SSF53335">
    <property type="entry name" value="S-adenosyl-L-methionine-dependent methyltransferases"/>
    <property type="match status" value="1"/>
</dbReference>
<dbReference type="KEGG" id="lgi:LOTGIDRAFT_157966"/>
<dbReference type="GeneID" id="20237568"/>
<keyword evidence="4" id="KW-1185">Reference proteome</keyword>
<dbReference type="InterPro" id="IPR029063">
    <property type="entry name" value="SAM-dependent_MTases_sf"/>
</dbReference>
<evidence type="ECO:0000259" key="2">
    <source>
        <dbReference type="Pfam" id="PF13679"/>
    </source>
</evidence>
<dbReference type="RefSeq" id="XP_009048795.1">
    <property type="nucleotide sequence ID" value="XM_009050547.1"/>
</dbReference>
<reference evidence="3 4" key="1">
    <citation type="journal article" date="2013" name="Nature">
        <title>Insights into bilaterian evolution from three spiralian genomes.</title>
        <authorList>
            <person name="Simakov O."/>
            <person name="Marletaz F."/>
            <person name="Cho S.J."/>
            <person name="Edsinger-Gonzales E."/>
            <person name="Havlak P."/>
            <person name="Hellsten U."/>
            <person name="Kuo D.H."/>
            <person name="Larsson T."/>
            <person name="Lv J."/>
            <person name="Arendt D."/>
            <person name="Savage R."/>
            <person name="Osoegawa K."/>
            <person name="de Jong P."/>
            <person name="Grimwood J."/>
            <person name="Chapman J.A."/>
            <person name="Shapiro H."/>
            <person name="Aerts A."/>
            <person name="Otillar R.P."/>
            <person name="Terry A.Y."/>
            <person name="Boore J.L."/>
            <person name="Grigoriev I.V."/>
            <person name="Lindberg D.R."/>
            <person name="Seaver E.C."/>
            <person name="Weisblat D.A."/>
            <person name="Putnam N.H."/>
            <person name="Rokhsar D.S."/>
        </authorList>
    </citation>
    <scope>NUCLEOTIDE SEQUENCE [LARGE SCALE GENOMIC DNA]</scope>
</reference>
<name>V4AZU8_LOTGI</name>
<dbReference type="PANTHER" id="PTHR12496">
    <property type="entry name" value="CGI-41 METHYLTRANSFERASE"/>
    <property type="match status" value="1"/>
</dbReference>
<evidence type="ECO:0000313" key="4">
    <source>
        <dbReference type="Proteomes" id="UP000030746"/>
    </source>
</evidence>
<evidence type="ECO:0000256" key="1">
    <source>
        <dbReference type="SAM" id="MobiDB-lite"/>
    </source>
</evidence>
<proteinExistence type="predicted"/>
<accession>V4AZU8</accession>
<feature type="domain" description="Methyltransferase" evidence="2">
    <location>
        <begin position="205"/>
        <end position="471"/>
    </location>
</feature>
<dbReference type="EMBL" id="KB200701">
    <property type="protein sequence ID" value="ESP00676.1"/>
    <property type="molecule type" value="Genomic_DNA"/>
</dbReference>
<organism evidence="3 4">
    <name type="scientific">Lottia gigantea</name>
    <name type="common">Giant owl limpet</name>
    <dbReference type="NCBI Taxonomy" id="225164"/>
    <lineage>
        <taxon>Eukaryota</taxon>
        <taxon>Metazoa</taxon>
        <taxon>Spiralia</taxon>
        <taxon>Lophotrochozoa</taxon>
        <taxon>Mollusca</taxon>
        <taxon>Gastropoda</taxon>
        <taxon>Patellogastropoda</taxon>
        <taxon>Lottioidea</taxon>
        <taxon>Lottiidae</taxon>
        <taxon>Lottia</taxon>
    </lineage>
</organism>
<gene>
    <name evidence="3" type="ORF">LOTGIDRAFT_157966</name>
</gene>
<sequence length="472" mass="53160">MADKNEFIPCIDEKTAVNLENRLRMCLDFVSPFRWLIEAYVSDFFVNNLWDKLLPCWRRKLEMMSPPQQSVLLDSAAFTENKDLQLSCFLIVKTLLPLSMLAYIKCIDSLSLNRQCVDLDESETVQEITSMLVDWNSSQMQEQILLETKGKFEGKYTQGNKERCDTLTANTDRSDSKKRKLSPSSMINGQDFSLRNVFRKHVKPKKQHEIGRLAKGVSIVSEVSQCKNIVDVGAGLGHLSRILAFNQGLTVTTVEAAGTHAPKAFKYDREMEKDISKALKRLPKGETESGSVEVKSFDQVLPSHVVCRISPDITPQHFLQLLQQKYTEPHCQISTDNKHSLEENTSSDRALKDSEFESEKDDLSYNYPSQPSAGDFKTETCVSDKENRKECVELADTDNDQSELSTGDFRTAICVSDEEKECSGLVEDKKLILCGLHACGDLTSTLLRMFVSCDNIVGVASVGCCYMKLSCR</sequence>